<dbReference type="SMART" id="SM00219">
    <property type="entry name" value="TyrKc"/>
    <property type="match status" value="1"/>
</dbReference>
<evidence type="ECO:0000313" key="21">
    <source>
        <dbReference type="Proteomes" id="UP001634394"/>
    </source>
</evidence>
<keyword evidence="12 16" id="KW-0675">Receptor</keyword>
<sequence>MLNLARVGMHVTRRQLLISDSSGQVCSIYLSANGQEVYRQYENVYHSLSHPSSIDIDWLQDHAYIIDDLRLYRCSMTRDDCLVAADVHPHTPTDVKVDPINGYLYIVVTGEKKGLFRIDLADISPTTLPTPQHLINVDLLTLNIDFNNLQLLFPNHSQNTIMSSFLDGTGISNMRSMRVVKPNFLDIVSMVWHDEKLFWTNGTKVFREDYDIGNRTYYHNPLLFFEKHYRGFNLYHSTSQPSPVPYNPPAKVEALFTASKAIIQWEKPRILQYQGRGAYSKWNYEVYLHPLDNIDNFLQEKTDKLHYEVSNLEPDVQYLVKVRAFSKAGTGPWSEIFIGRTLREDQDSAHLLLAVPDEYNVWQVSQVDLDGHSPVQITSTFPTDSRLTDLAWYQESLFWSTSDGCVFEYNETGRLSSDSQSPSQLTFAFDAACLAFDWLGQKLYWSIRKHGVIKRSDLLGENTEFVFQSLARDIVVDSVNSHLYWVTMNSVETSYLNGNNHVEYFSVPYFSGKHVISLALNYDLQKLLWYVKGFENQELYMADLMGNNRNVAVNSVKLVGNFQNIAKFSSLQYYSHRLLWLSQTDSVTVGNMECNYTSAITNQSVNVTTFVIRHPSLQPYPVGLNSSTVKVIPDAIPVSSVRPVGNWHNFNITWRPSSEVNHGKVFYEVSIHSEQMTVTLMITEQPRYEVSGLPPFTHLSVSLRAYTYWGLGPMTSISIRSPMSVPTKPRDLRAYVTPRKDAVTSKHTLSADLFWTDPDEINGIISRQNVYYWQNTRPKTESTMPLNPSIKRFILDDLENHTTYYFQVESCTEVGCGPRSDIVSATADVINPVPQLLLAVQSSVQLVEAYNIHNTSLTIATRPVVALNFLRDENTVYKYWIDVDKNVEEFVEGSKDIKLFDLDHTGRDISVDWISRTLYILESNTTTSRILSYRLDQGKLFILLQRNRKFGNIVVDPYNSKLLWSEQQLGSTTSQMMSSNLDGSNIVQLFSINSHIDRRSIDQLCNCTANMKISSALAMDFSKDVTTEVIFVDLATMSIQGTDVHGCRCRNILSTTAAGRKGLPPDILTVDHVHIYWYNRTEKLLYALSKSTGKITVTILSDVQDIVAYGSHLQPLPNSKCLVPKAYSGSLNIVQLTNISIHVQLDELTWPGSCQDISKPDTRYTIYYKRMSTTMRDNDCFPSGEGCEAKVSYSRDVTLDGLDPYTRYTVHAAVSNHQAQYLEKSLSIPITLLTKPGVPSPVDNVTAETLTPENVNISWLIPQYPNGPLETIEYRIKWWTLTDEGVHLEKETDSSVFKGHIKYYKKITDLNPDHLYNFTVLCIQTNGNYISESPIVQIRTFKLPGNVILEFSTNTSLTLSWKSPDDDSIMRNNFQYAEAEEGEPQWQGYESFPEITKNNASSLILLEHLKPNTVYYVRVYVIYKSKTVYLWPSDNRFAFKTQTGIPATPELPVVEVLKSNEFEVTWMEPIDHGEQITHYILQYRQIDKENWSLAYNGTELRWVVDETALPRGESYMFRVAAENRNGWGPFSLNSSAFTYPVLEVPHDDAMVTITAVVVAFAFVLAFVIVVVVWFVCCRRRNDEKRKNNHFIAVARGPDLELATLRELPTTAVQQSNALYAINIVPTDDEIAALPHFRRDQLMLCKFLGSGAFGEVFEGVAKNILSDSSGDTKVAVKTLRKSASDQEKEEFLKEALLMSNFHHSNILSLLGVCLDNDPQFIILELMEGGDLLSFLRSCRPSANNPAELCLTDLVKICVDVSRGCKYLEDMHFVHRDLAARNCLVSCKSPSIMVVKIGDFGLARDIYKNDYYRKEGEGLLPVRWMSPESLVDGVFTTQSDIWAFGILMWEVVTFGQQPYPARTNIEVLHYVRSGGCLDRPDNCPEELYTLMCKCWKFAPEDRPAFFYLLQQLEQFESNCRSISEYLVPIRSSNSPMADVDLLESINYDAFGNVEEAEEELSEVIHGLQFKGQVLTLTISHTEEEMSTPHNQKCLKEVDGYKYLRTTRLRQTSTSSNGLEYQSTQWANYGSIRPHGQIKRATSFDSPEPKDATEEITSHASNYLEPEINCMPVYLELIPDSTADLYMYGSDGKRIRDKGDNHVPSDGVAASVKPNKRPSYVQTTVCENFKTYAEKYMCKTNGVPDENGSRVVLSSESSSRLGSISEDNVDMVNYSSPNWLAIGSVRDAQTNSTHSRGFEDNYTLYGQKIGLGSNTSCLSIDSAQTEPPSICSDCDSRNVLYSSILPQSNYSVANVSHQFPIHSDFTSGYQLWTNNNTSIQYKKNSLNHESKPHLDYVNVSRSKAQVYPENTDILSGYDMVHASLV</sequence>
<evidence type="ECO:0000256" key="1">
    <source>
        <dbReference type="ARBA" id="ARBA00004167"/>
    </source>
</evidence>
<gene>
    <name evidence="20" type="ORF">ACJMK2_029427</name>
</gene>
<dbReference type="PROSITE" id="PS00109">
    <property type="entry name" value="PROTEIN_KINASE_TYR"/>
    <property type="match status" value="1"/>
</dbReference>
<feature type="domain" description="Protein kinase" evidence="18">
    <location>
        <begin position="1641"/>
        <end position="1914"/>
    </location>
</feature>
<dbReference type="InterPro" id="IPR003961">
    <property type="entry name" value="FN3_dom"/>
</dbReference>
<evidence type="ECO:0000259" key="18">
    <source>
        <dbReference type="PROSITE" id="PS50011"/>
    </source>
</evidence>
<accession>A0ABD3XA35</accession>
<keyword evidence="5" id="KW-0677">Repeat</keyword>
<name>A0ABD3XA35_SINWO</name>
<comment type="similarity">
    <text evidence="16">Belongs to the protein kinase superfamily. Tyr protein kinase family. Insulin receptor subfamily.</text>
</comment>
<evidence type="ECO:0000259" key="19">
    <source>
        <dbReference type="PROSITE" id="PS50853"/>
    </source>
</evidence>
<dbReference type="Gene3D" id="1.10.510.10">
    <property type="entry name" value="Transferase(Phosphotransferase) domain 1"/>
    <property type="match status" value="1"/>
</dbReference>
<keyword evidence="3" id="KW-0808">Transferase</keyword>
<dbReference type="PROSITE" id="PS50011">
    <property type="entry name" value="PROTEIN_KINASE_DOM"/>
    <property type="match status" value="1"/>
</dbReference>
<keyword evidence="4 16" id="KW-0812">Transmembrane</keyword>
<organism evidence="20 21">
    <name type="scientific">Sinanodonta woodiana</name>
    <name type="common">Chinese pond mussel</name>
    <name type="synonym">Anodonta woodiana</name>
    <dbReference type="NCBI Taxonomy" id="1069815"/>
    <lineage>
        <taxon>Eukaryota</taxon>
        <taxon>Metazoa</taxon>
        <taxon>Spiralia</taxon>
        <taxon>Lophotrochozoa</taxon>
        <taxon>Mollusca</taxon>
        <taxon>Bivalvia</taxon>
        <taxon>Autobranchia</taxon>
        <taxon>Heteroconchia</taxon>
        <taxon>Palaeoheterodonta</taxon>
        <taxon>Unionida</taxon>
        <taxon>Unionoidea</taxon>
        <taxon>Unionidae</taxon>
        <taxon>Unioninae</taxon>
        <taxon>Sinanodonta</taxon>
    </lineage>
</organism>
<evidence type="ECO:0000256" key="3">
    <source>
        <dbReference type="ARBA" id="ARBA00022679"/>
    </source>
</evidence>
<dbReference type="InterPro" id="IPR000719">
    <property type="entry name" value="Prot_kinase_dom"/>
</dbReference>
<feature type="domain" description="Fibronectin type-III" evidence="19">
    <location>
        <begin position="633"/>
        <end position="730"/>
    </location>
</feature>
<keyword evidence="8 15" id="KW-0067">ATP-binding</keyword>
<dbReference type="InterPro" id="IPR017441">
    <property type="entry name" value="Protein_kinase_ATP_BS"/>
</dbReference>
<dbReference type="CDD" id="cd05044">
    <property type="entry name" value="PTKc_c-ros"/>
    <property type="match status" value="1"/>
</dbReference>
<evidence type="ECO:0000256" key="12">
    <source>
        <dbReference type="ARBA" id="ARBA00023170"/>
    </source>
</evidence>
<dbReference type="Gene3D" id="3.30.200.20">
    <property type="entry name" value="Phosphorylase Kinase, domain 1"/>
    <property type="match status" value="1"/>
</dbReference>
<evidence type="ECO:0000256" key="9">
    <source>
        <dbReference type="ARBA" id="ARBA00022989"/>
    </source>
</evidence>
<dbReference type="SUPFAM" id="SSF56112">
    <property type="entry name" value="Protein kinase-like (PK-like)"/>
    <property type="match status" value="1"/>
</dbReference>
<evidence type="ECO:0000256" key="16">
    <source>
        <dbReference type="RuleBase" id="RU000312"/>
    </source>
</evidence>
<comment type="subcellular location">
    <subcellularLocation>
        <location evidence="1">Membrane</location>
        <topology evidence="1">Single-pass membrane protein</topology>
    </subcellularLocation>
</comment>
<dbReference type="PROSITE" id="PS00239">
    <property type="entry name" value="RECEPTOR_TYR_KIN_II"/>
    <property type="match status" value="1"/>
</dbReference>
<feature type="domain" description="Fibronectin type-III" evidence="19">
    <location>
        <begin position="244"/>
        <end position="344"/>
    </location>
</feature>
<feature type="domain" description="Fibronectin type-III" evidence="19">
    <location>
        <begin position="1241"/>
        <end position="1346"/>
    </location>
</feature>
<protein>
    <recommendedName>
        <fullName evidence="16">Tyrosine-protein kinase receptor</fullName>
        <ecNumber evidence="16">2.7.10.1</ecNumber>
    </recommendedName>
</protein>
<evidence type="ECO:0000256" key="13">
    <source>
        <dbReference type="ARBA" id="ARBA00023180"/>
    </source>
</evidence>
<keyword evidence="7" id="KW-0418">Kinase</keyword>
<keyword evidence="21" id="KW-1185">Reference proteome</keyword>
<feature type="domain" description="Fibronectin type-III" evidence="19">
    <location>
        <begin position="1448"/>
        <end position="1541"/>
    </location>
</feature>
<feature type="binding site" evidence="15">
    <location>
        <position position="1676"/>
    </location>
    <ligand>
        <name>ATP</name>
        <dbReference type="ChEBI" id="CHEBI:30616"/>
    </ligand>
</feature>
<evidence type="ECO:0000256" key="7">
    <source>
        <dbReference type="ARBA" id="ARBA00022777"/>
    </source>
</evidence>
<dbReference type="InterPro" id="IPR001245">
    <property type="entry name" value="Ser-Thr/Tyr_kinase_cat_dom"/>
</dbReference>
<dbReference type="Gene3D" id="2.120.10.30">
    <property type="entry name" value="TolB, C-terminal domain"/>
    <property type="match status" value="3"/>
</dbReference>
<dbReference type="InterPro" id="IPR011042">
    <property type="entry name" value="6-blade_b-propeller_TolB-like"/>
</dbReference>
<dbReference type="InterPro" id="IPR013783">
    <property type="entry name" value="Ig-like_fold"/>
</dbReference>
<evidence type="ECO:0000256" key="17">
    <source>
        <dbReference type="SAM" id="Phobius"/>
    </source>
</evidence>
<evidence type="ECO:0000313" key="20">
    <source>
        <dbReference type="EMBL" id="KAL3883134.1"/>
    </source>
</evidence>
<dbReference type="InterPro" id="IPR008266">
    <property type="entry name" value="Tyr_kinase_AS"/>
</dbReference>
<evidence type="ECO:0000256" key="15">
    <source>
        <dbReference type="PROSITE-ProRule" id="PRU10141"/>
    </source>
</evidence>
<keyword evidence="11" id="KW-0829">Tyrosine-protein kinase</keyword>
<comment type="caution">
    <text evidence="20">The sequence shown here is derived from an EMBL/GenBank/DDBJ whole genome shotgun (WGS) entry which is preliminary data.</text>
</comment>
<dbReference type="PANTHER" id="PTHR24416">
    <property type="entry name" value="TYROSINE-PROTEIN KINASE RECEPTOR"/>
    <property type="match status" value="1"/>
</dbReference>
<dbReference type="SUPFAM" id="SSF49265">
    <property type="entry name" value="Fibronectin type III"/>
    <property type="match status" value="4"/>
</dbReference>
<feature type="transmembrane region" description="Helical" evidence="17">
    <location>
        <begin position="1549"/>
        <end position="1576"/>
    </location>
</feature>
<keyword evidence="13" id="KW-0325">Glycoprotein</keyword>
<dbReference type="Pfam" id="PF00041">
    <property type="entry name" value="fn3"/>
    <property type="match status" value="4"/>
</dbReference>
<dbReference type="InterPro" id="IPR011009">
    <property type="entry name" value="Kinase-like_dom_sf"/>
</dbReference>
<dbReference type="EMBL" id="JBJQND010000003">
    <property type="protein sequence ID" value="KAL3883134.1"/>
    <property type="molecule type" value="Genomic_DNA"/>
</dbReference>
<keyword evidence="6 15" id="KW-0547">Nucleotide-binding</keyword>
<dbReference type="InterPro" id="IPR020635">
    <property type="entry name" value="Tyr_kinase_cat_dom"/>
</dbReference>
<evidence type="ECO:0000256" key="14">
    <source>
        <dbReference type="ARBA" id="ARBA00051243"/>
    </source>
</evidence>
<dbReference type="CDD" id="cd00063">
    <property type="entry name" value="FN3"/>
    <property type="match status" value="6"/>
</dbReference>
<evidence type="ECO:0000256" key="5">
    <source>
        <dbReference type="ARBA" id="ARBA00022737"/>
    </source>
</evidence>
<dbReference type="Proteomes" id="UP001634394">
    <property type="component" value="Unassembled WGS sequence"/>
</dbReference>
<keyword evidence="10 17" id="KW-0472">Membrane</keyword>
<evidence type="ECO:0000256" key="10">
    <source>
        <dbReference type="ARBA" id="ARBA00023136"/>
    </source>
</evidence>
<keyword evidence="2 16" id="KW-0597">Phosphoprotein</keyword>
<dbReference type="InterPro" id="IPR002011">
    <property type="entry name" value="Tyr_kinase_rcpt_2_CS"/>
</dbReference>
<dbReference type="InterPro" id="IPR036116">
    <property type="entry name" value="FN3_sf"/>
</dbReference>
<dbReference type="InterPro" id="IPR000033">
    <property type="entry name" value="LDLR_classB_rpt"/>
</dbReference>
<dbReference type="PRINTS" id="PR00109">
    <property type="entry name" value="TYRKINASE"/>
</dbReference>
<dbReference type="Pfam" id="PF07714">
    <property type="entry name" value="PK_Tyr_Ser-Thr"/>
    <property type="match status" value="1"/>
</dbReference>
<evidence type="ECO:0000256" key="6">
    <source>
        <dbReference type="ARBA" id="ARBA00022741"/>
    </source>
</evidence>
<evidence type="ECO:0000256" key="8">
    <source>
        <dbReference type="ARBA" id="ARBA00022840"/>
    </source>
</evidence>
<evidence type="ECO:0000256" key="4">
    <source>
        <dbReference type="ARBA" id="ARBA00022692"/>
    </source>
</evidence>
<dbReference type="GO" id="GO:0005524">
    <property type="term" value="F:ATP binding"/>
    <property type="evidence" value="ECO:0007669"/>
    <property type="project" value="UniProtKB-UniRule"/>
</dbReference>
<dbReference type="SUPFAM" id="SSF63825">
    <property type="entry name" value="YWTD domain"/>
    <property type="match status" value="3"/>
</dbReference>
<dbReference type="PROSITE" id="PS00107">
    <property type="entry name" value="PROTEIN_KINASE_ATP"/>
    <property type="match status" value="1"/>
</dbReference>
<keyword evidence="9 17" id="KW-1133">Transmembrane helix</keyword>
<dbReference type="GO" id="GO:0004714">
    <property type="term" value="F:transmembrane receptor protein tyrosine kinase activity"/>
    <property type="evidence" value="ECO:0007669"/>
    <property type="project" value="UniProtKB-EC"/>
</dbReference>
<dbReference type="SMART" id="SM00135">
    <property type="entry name" value="LY"/>
    <property type="match status" value="6"/>
</dbReference>
<evidence type="ECO:0000256" key="11">
    <source>
        <dbReference type="ARBA" id="ARBA00023137"/>
    </source>
</evidence>
<dbReference type="EC" id="2.7.10.1" evidence="16"/>
<dbReference type="PANTHER" id="PTHR24416:SF527">
    <property type="entry name" value="PROTO-ONCOGENE TYROSINE-PROTEIN KINASE ROS"/>
    <property type="match status" value="1"/>
</dbReference>
<evidence type="ECO:0000256" key="2">
    <source>
        <dbReference type="ARBA" id="ARBA00022553"/>
    </source>
</evidence>
<comment type="catalytic activity">
    <reaction evidence="14 16">
        <text>L-tyrosyl-[protein] + ATP = O-phospho-L-tyrosyl-[protein] + ADP + H(+)</text>
        <dbReference type="Rhea" id="RHEA:10596"/>
        <dbReference type="Rhea" id="RHEA-COMP:10136"/>
        <dbReference type="Rhea" id="RHEA-COMP:20101"/>
        <dbReference type="ChEBI" id="CHEBI:15378"/>
        <dbReference type="ChEBI" id="CHEBI:30616"/>
        <dbReference type="ChEBI" id="CHEBI:46858"/>
        <dbReference type="ChEBI" id="CHEBI:61978"/>
        <dbReference type="ChEBI" id="CHEBI:456216"/>
        <dbReference type="EC" id="2.7.10.1"/>
    </reaction>
</comment>
<dbReference type="FunFam" id="1.10.510.10:FF:000341">
    <property type="entry name" value="Tyrosine-protein kinase receptor"/>
    <property type="match status" value="1"/>
</dbReference>
<dbReference type="InterPro" id="IPR050122">
    <property type="entry name" value="RTK"/>
</dbReference>
<dbReference type="SMART" id="SM00060">
    <property type="entry name" value="FN3"/>
    <property type="match status" value="7"/>
</dbReference>
<proteinExistence type="inferred from homology"/>
<dbReference type="GO" id="GO:0016020">
    <property type="term" value="C:membrane"/>
    <property type="evidence" value="ECO:0007669"/>
    <property type="project" value="UniProtKB-SubCell"/>
</dbReference>
<feature type="domain" description="Fibronectin type-III" evidence="19">
    <location>
        <begin position="737"/>
        <end position="830"/>
    </location>
</feature>
<dbReference type="PROSITE" id="PS50853">
    <property type="entry name" value="FN3"/>
    <property type="match status" value="5"/>
</dbReference>
<dbReference type="Gene3D" id="2.60.40.10">
    <property type="entry name" value="Immunoglobulins"/>
    <property type="match status" value="6"/>
</dbReference>
<reference evidence="20 21" key="1">
    <citation type="submission" date="2024-11" db="EMBL/GenBank/DDBJ databases">
        <title>Chromosome-level genome assembly of the freshwater bivalve Anodonta woodiana.</title>
        <authorList>
            <person name="Chen X."/>
        </authorList>
    </citation>
    <scope>NUCLEOTIDE SEQUENCE [LARGE SCALE GENOMIC DNA]</scope>
    <source>
        <strain evidence="20">MN2024</strain>
        <tissue evidence="20">Gills</tissue>
    </source>
</reference>